<geneLocation type="plasmid" evidence="2 3">
    <name>pHP-187</name>
</geneLocation>
<protein>
    <submittedName>
        <fullName evidence="2">Conjugative transfer protein</fullName>
    </submittedName>
</protein>
<evidence type="ECO:0000256" key="1">
    <source>
        <dbReference type="SAM" id="SignalP"/>
    </source>
</evidence>
<dbReference type="Gene3D" id="2.40.160.60">
    <property type="entry name" value="Outer membrane protein transport protein (OMPP1/FadL/TodX)"/>
    <property type="match status" value="1"/>
</dbReference>
<sequence length="420" mass="44305">MHLKLAPHALAVSVALISSTALAAPASFSSARSLGMGGTGVAAASPVDAASTNPALMASDHHGWSDDFGLLLPSVNARVADKEEVTDQVDTIQDTIGRLDAAATALPANPSNVQAEAGRLRDQLQAFDQDTVRADVGVGLAVAFPGKSLSVGVFVNGNLTATVRGEFDEDDDARLEAIETGTLPPPGTPISTDLESRGRVLASAVSEVGVSFAREFELNNGEKIQVGVSPKYVNLRTFQYTETVSGFDEDEFDGSEFETEKAALTWTSASRIALARRIGGKPVLQSKTIPMDLKSAAKRPDLGEQERELTLDPRVTAGIAHYGDYHVVTAEADLTKQEGFGFESDRQWVAVGAEFDAFRYAQLRVGVRHNIADETESAGIEEGTQFTAGAGFNVFGARLDLAALYSDADVGAALELGTAF</sequence>
<accession>E4PSA3</accession>
<feature type="signal peptide" evidence="1">
    <location>
        <begin position="1"/>
        <end position="23"/>
    </location>
</feature>
<feature type="chain" id="PRO_5003187626" evidence="1">
    <location>
        <begin position="24"/>
        <end position="420"/>
    </location>
</feature>
<keyword evidence="1" id="KW-0732">Signal</keyword>
<dbReference type="InterPro" id="IPR032811">
    <property type="entry name" value="Put_conjugal_transfer"/>
</dbReference>
<evidence type="ECO:0000313" key="2">
    <source>
        <dbReference type="EMBL" id="ADQ00138.1"/>
    </source>
</evidence>
<dbReference type="Proteomes" id="UP000007077">
    <property type="component" value="Plasmid pHP-187"/>
</dbReference>
<dbReference type="AlphaFoldDB" id="E4PSA3"/>
<dbReference type="PATRIC" id="fig|225937.3.peg.4358"/>
<keyword evidence="2" id="KW-0614">Plasmid</keyword>
<gene>
    <name evidence="2" type="ordered locus">HP15_p187g141</name>
</gene>
<proteinExistence type="predicted"/>
<evidence type="ECO:0000313" key="3">
    <source>
        <dbReference type="Proteomes" id="UP000007077"/>
    </source>
</evidence>
<name>E4PSA3_MARAH</name>
<dbReference type="EMBL" id="CP001980">
    <property type="protein sequence ID" value="ADQ00138.1"/>
    <property type="molecule type" value="Genomic_DNA"/>
</dbReference>
<reference evidence="2 3" key="1">
    <citation type="journal article" date="2010" name="Stand. Genomic Sci.">
        <title>Complete genome sequence of Marinobacter adhaerens type strain (HP15), a diatom-interacting marine microorganism.</title>
        <authorList>
            <person name="Gardes A."/>
            <person name="Kaeppel E."/>
            <person name="Shehzad A."/>
            <person name="Seebah S."/>
            <person name="Teeling H."/>
            <person name="Yarza P."/>
            <person name="Glockner F.O."/>
            <person name="Grossart H.P."/>
            <person name="Ullrich M.S."/>
        </authorList>
    </citation>
    <scope>NUCLEOTIDE SEQUENCE [LARGE SCALE GENOMIC DNA]</scope>
    <source>
        <strain evidence="3">DSM 23420 / HP15</strain>
        <plasmid evidence="3">Plasmid pHP-187</plasmid>
    </source>
</reference>
<reference evidence="3" key="2">
    <citation type="submission" date="2010-02" db="EMBL/GenBank/DDBJ databases">
        <title>Complete genome sequence of Marinobacter adhaerens type strain (HP15).</title>
        <authorList>
            <person name="Gaerdes A.A.M."/>
            <person name="Kaeppel E."/>
            <person name="Shezad A."/>
            <person name="Seebah S."/>
            <person name="Teeling H."/>
            <person name="Yarza P."/>
            <person name="Gloeckner F.O."/>
            <person name="Ullrich M.S."/>
        </authorList>
    </citation>
    <scope>NUCLEOTIDE SEQUENCE [LARGE SCALE GENOMIC DNA]</scope>
    <source>
        <strain evidence="3">DSM 23420 / HP15</strain>
        <plasmid evidence="3">Plasmid pHP-187</plasmid>
    </source>
</reference>
<dbReference type="KEGG" id="mad:HP15_p187g141"/>
<dbReference type="HOGENOM" id="CLU_965767_0_0_6"/>
<dbReference type="Pfam" id="PF13729">
    <property type="entry name" value="TraF_2"/>
    <property type="match status" value="1"/>
</dbReference>
<organism evidence="2 3">
    <name type="scientific">Marinobacter adhaerens (strain DSM 23420 / HP15)</name>
    <dbReference type="NCBI Taxonomy" id="225937"/>
    <lineage>
        <taxon>Bacteria</taxon>
        <taxon>Pseudomonadati</taxon>
        <taxon>Pseudomonadota</taxon>
        <taxon>Gammaproteobacteria</taxon>
        <taxon>Pseudomonadales</taxon>
        <taxon>Marinobacteraceae</taxon>
        <taxon>Marinobacter</taxon>
    </lineage>
</organism>